<reference evidence="2 3" key="1">
    <citation type="submission" date="2024-04" db="EMBL/GenBank/DDBJ databases">
        <title>Novel species of the genus Ideonella isolated from streams.</title>
        <authorList>
            <person name="Lu H."/>
        </authorList>
    </citation>
    <scope>NUCLEOTIDE SEQUENCE [LARGE SCALE GENOMIC DNA]</scope>
    <source>
        <strain evidence="2 3">DXS22W</strain>
    </source>
</reference>
<keyword evidence="3" id="KW-1185">Reference proteome</keyword>
<dbReference type="PANTHER" id="PTHR11614">
    <property type="entry name" value="PHOSPHOLIPASE-RELATED"/>
    <property type="match status" value="1"/>
</dbReference>
<proteinExistence type="predicted"/>
<accession>A0ABU9CIR8</accession>
<dbReference type="Gene3D" id="3.40.50.1820">
    <property type="entry name" value="alpha/beta hydrolase"/>
    <property type="match status" value="1"/>
</dbReference>
<protein>
    <submittedName>
        <fullName evidence="2">Lysophospholipase</fullName>
    </submittedName>
</protein>
<dbReference type="SUPFAM" id="SSF53474">
    <property type="entry name" value="alpha/beta-Hydrolases"/>
    <property type="match status" value="1"/>
</dbReference>
<evidence type="ECO:0000259" key="1">
    <source>
        <dbReference type="Pfam" id="PF12146"/>
    </source>
</evidence>
<sequence length="293" mass="30342">MTELVTADGLRLHLAPGVPATAPLRGQVLLVHGLGEHSGRYAHVARHLAAAGFGVAAYDHRGHGASEGPRGVIPAADSLLADLGAVLAQVRAQHPGLPLVLLGHSLGGLVVGRYVAEGLAAQPAPWWQAVDGLVMSSPALDLGMNAAQKALLAVLGPIAPNLAVANGLKPEWVCRDPAVVRAYVADPRVHDRIAPRLVRFMLDAGALVRARAAQWRTPTCLLYAGADRCVAPRGSAAFAAAAPAACVQTTAYPGLAHEIFNESEQARVLADLTAWLQARFAPVSAPAQPRAAA</sequence>
<dbReference type="InterPro" id="IPR022742">
    <property type="entry name" value="Hydrolase_4"/>
</dbReference>
<evidence type="ECO:0000313" key="3">
    <source>
        <dbReference type="Proteomes" id="UP001365405"/>
    </source>
</evidence>
<dbReference type="InterPro" id="IPR051044">
    <property type="entry name" value="MAG_DAG_Lipase"/>
</dbReference>
<organism evidence="2 3">
    <name type="scientific">Pseudaquabacterium inlustre</name>
    <dbReference type="NCBI Taxonomy" id="2984192"/>
    <lineage>
        <taxon>Bacteria</taxon>
        <taxon>Pseudomonadati</taxon>
        <taxon>Pseudomonadota</taxon>
        <taxon>Betaproteobacteria</taxon>
        <taxon>Burkholderiales</taxon>
        <taxon>Sphaerotilaceae</taxon>
        <taxon>Pseudaquabacterium</taxon>
    </lineage>
</organism>
<evidence type="ECO:0000313" key="2">
    <source>
        <dbReference type="EMBL" id="MEK8051743.1"/>
    </source>
</evidence>
<dbReference type="RefSeq" id="WP_341411441.1">
    <property type="nucleotide sequence ID" value="NZ_JBBUTH010000008.1"/>
</dbReference>
<feature type="domain" description="Serine aminopeptidase S33" evidence="1">
    <location>
        <begin position="24"/>
        <end position="264"/>
    </location>
</feature>
<gene>
    <name evidence="2" type="ORF">AACH10_15945</name>
</gene>
<comment type="caution">
    <text evidence="2">The sequence shown here is derived from an EMBL/GenBank/DDBJ whole genome shotgun (WGS) entry which is preliminary data.</text>
</comment>
<dbReference type="Pfam" id="PF12146">
    <property type="entry name" value="Hydrolase_4"/>
    <property type="match status" value="1"/>
</dbReference>
<dbReference type="InterPro" id="IPR029058">
    <property type="entry name" value="AB_hydrolase_fold"/>
</dbReference>
<dbReference type="EMBL" id="JBBUTH010000008">
    <property type="protein sequence ID" value="MEK8051743.1"/>
    <property type="molecule type" value="Genomic_DNA"/>
</dbReference>
<dbReference type="Proteomes" id="UP001365405">
    <property type="component" value="Unassembled WGS sequence"/>
</dbReference>
<name>A0ABU9CIR8_9BURK</name>